<dbReference type="CDD" id="cd21124">
    <property type="entry name" value="SPASM_CteB-like"/>
    <property type="match status" value="1"/>
</dbReference>
<dbReference type="InParanoid" id="B5YFQ4"/>
<evidence type="ECO:0000313" key="7">
    <source>
        <dbReference type="EMBL" id="ACI20363.1"/>
    </source>
</evidence>
<dbReference type="PANTHER" id="PTHR43273:SF8">
    <property type="entry name" value="RADICAL SAM DOMAIN PROTEIN"/>
    <property type="match status" value="1"/>
</dbReference>
<feature type="domain" description="Radical SAM core" evidence="6">
    <location>
        <begin position="90"/>
        <end position="316"/>
    </location>
</feature>
<keyword evidence="8" id="KW-1185">Reference proteome</keyword>
<dbReference type="InterPro" id="IPR007197">
    <property type="entry name" value="rSAM"/>
</dbReference>
<evidence type="ECO:0000256" key="4">
    <source>
        <dbReference type="ARBA" id="ARBA00023004"/>
    </source>
</evidence>
<protein>
    <submittedName>
        <fullName evidence="7">Heme biosynthesis (NirJ-2) family protein, putative</fullName>
    </submittedName>
</protein>
<reference evidence="8" key="1">
    <citation type="submission" date="2008-08" db="EMBL/GenBank/DDBJ databases">
        <title>The complete genome sequence of Thermodesulfovibrio yellowstonii strain ATCC 51303 / DSM 11347 / YP87.</title>
        <authorList>
            <person name="Dodson R.J."/>
            <person name="Durkin A.S."/>
            <person name="Wu M."/>
            <person name="Eisen J."/>
            <person name="Sutton G."/>
        </authorList>
    </citation>
    <scope>NUCLEOTIDE SEQUENCE [LARGE SCALE GENOMIC DNA]</scope>
    <source>
        <strain evidence="8">ATCC 51303 / DSM 11347 / YP87</strain>
    </source>
</reference>
<keyword evidence="5" id="KW-0411">Iron-sulfur</keyword>
<dbReference type="HOGENOM" id="CLU_009273_3_3_0"/>
<organism evidence="7 8">
    <name type="scientific">Thermodesulfovibrio yellowstonii (strain ATCC 51303 / DSM 11347 / YP87)</name>
    <dbReference type="NCBI Taxonomy" id="289376"/>
    <lineage>
        <taxon>Bacteria</taxon>
        <taxon>Pseudomonadati</taxon>
        <taxon>Nitrospirota</taxon>
        <taxon>Thermodesulfovibrionia</taxon>
        <taxon>Thermodesulfovibrionales</taxon>
        <taxon>Thermodesulfovibrionaceae</taxon>
        <taxon>Thermodesulfovibrio</taxon>
    </lineage>
</organism>
<dbReference type="InterPro" id="IPR013785">
    <property type="entry name" value="Aldolase_TIM"/>
</dbReference>
<keyword evidence="3" id="KW-0479">Metal-binding</keyword>
<dbReference type="EMBL" id="CP001147">
    <property type="protein sequence ID" value="ACI20363.1"/>
    <property type="molecule type" value="Genomic_DNA"/>
</dbReference>
<keyword evidence="4" id="KW-0408">Iron</keyword>
<dbReference type="SFLD" id="SFLDS00029">
    <property type="entry name" value="Radical_SAM"/>
    <property type="match status" value="1"/>
</dbReference>
<dbReference type="eggNOG" id="COG0641">
    <property type="taxonomic scope" value="Bacteria"/>
</dbReference>
<dbReference type="RefSeq" id="WP_012545100.1">
    <property type="nucleotide sequence ID" value="NC_011296.1"/>
</dbReference>
<dbReference type="PANTHER" id="PTHR43273">
    <property type="entry name" value="ANAEROBIC SULFATASE-MATURATING ENZYME HOMOLOG ASLB-RELATED"/>
    <property type="match status" value="1"/>
</dbReference>
<dbReference type="PATRIC" id="fig|289376.4.peg.1258"/>
<evidence type="ECO:0000256" key="3">
    <source>
        <dbReference type="ARBA" id="ARBA00022723"/>
    </source>
</evidence>
<dbReference type="Pfam" id="PF04055">
    <property type="entry name" value="Radical_SAM"/>
    <property type="match status" value="1"/>
</dbReference>
<comment type="cofactor">
    <cofactor evidence="1">
        <name>[4Fe-4S] cluster</name>
        <dbReference type="ChEBI" id="CHEBI:49883"/>
    </cofactor>
</comment>
<dbReference type="EnsemblBacteria" id="ACI20363">
    <property type="protein sequence ID" value="ACI20363"/>
    <property type="gene ID" value="THEYE_A1288"/>
</dbReference>
<dbReference type="InterPro" id="IPR023867">
    <property type="entry name" value="Sulphatase_maturase_rSAM"/>
</dbReference>
<evidence type="ECO:0000256" key="2">
    <source>
        <dbReference type="ARBA" id="ARBA00022691"/>
    </source>
</evidence>
<dbReference type="OrthoDB" id="9808591at2"/>
<gene>
    <name evidence="7" type="ordered locus">THEYE_A1288</name>
</gene>
<dbReference type="SFLD" id="SFLDG01386">
    <property type="entry name" value="main_SPASM_domain-containing"/>
    <property type="match status" value="1"/>
</dbReference>
<keyword evidence="2" id="KW-0949">S-adenosyl-L-methionine</keyword>
<accession>B5YFQ4</accession>
<dbReference type="SFLD" id="SFLDG01384">
    <property type="entry name" value="thioether_bond_formation_requi"/>
    <property type="match status" value="1"/>
</dbReference>
<dbReference type="CDD" id="cd01335">
    <property type="entry name" value="Radical_SAM"/>
    <property type="match status" value="1"/>
</dbReference>
<dbReference type="NCBIfam" id="TIGR04085">
    <property type="entry name" value="rSAM_more_4Fe4S"/>
    <property type="match status" value="1"/>
</dbReference>
<dbReference type="InterPro" id="IPR058240">
    <property type="entry name" value="rSAM_sf"/>
</dbReference>
<evidence type="ECO:0000256" key="1">
    <source>
        <dbReference type="ARBA" id="ARBA00001966"/>
    </source>
</evidence>
<sequence length="472" mass="54428">MEKMLNLNDIHLFSIRDEHFLLDVEGNKIFSISPEAYEIALSLMSGNKSTNKLSLRYIRAERELRKIFDSFEPLNSEEIEHRSKLLEEKPYKLNGLWLGLAHACNLGCSYCFANTPNYLQNHRPFMSEETAKRAIDFLINQSPDIEEYDIIFFGGEPLLKFDLLQKVVDYASSFLINGKKFEYSITTNGTLLTPDVFSYLVKNQVSIMVSIDGTKEMHNKNRPYKNGRPSWDDIVKNISSIQDVGNWIMARVTITSTDIPLIEIYKTMRCLGFIDIALVEVCPNSGEMPVFPSEIIPIWKEQYLELAEHIIETEPDAYERGLKCLTVNMQALRERRRSFYCCSTGITSLYLTPDEEFYPCMRLITEKGENRMGDLKSGIDMMKVSHFIQNHIFNKRCKECWARYLCGGGCYGDSFAYAKDIRATIDTYCIMTKHKIHVAAYVLKKLKDRKLIPKNNTKISGILTKIRRFAGL</sequence>
<reference evidence="7 8" key="2">
    <citation type="journal article" date="2015" name="Genome Announc.">
        <title>Genome Sequence of the Sulfate-Reducing Thermophilic Bacterium Thermodesulfovibrio yellowstonii Strain DSM 11347T (Phylum Nitrospirae).</title>
        <authorList>
            <person name="Bhatnagar S."/>
            <person name="Badger J.H."/>
            <person name="Madupu R."/>
            <person name="Khouri H.M."/>
            <person name="O'Connor E.M."/>
            <person name="Robb F.T."/>
            <person name="Ward N.L."/>
            <person name="Eisen J.A."/>
        </authorList>
    </citation>
    <scope>NUCLEOTIDE SEQUENCE [LARGE SCALE GENOMIC DNA]</scope>
    <source>
        <strain evidence="8">ATCC 51303 / DSM 11347 / YP87</strain>
    </source>
</reference>
<evidence type="ECO:0000256" key="5">
    <source>
        <dbReference type="ARBA" id="ARBA00023014"/>
    </source>
</evidence>
<dbReference type="InterPro" id="IPR023885">
    <property type="entry name" value="4Fe4S-binding_SPASM_dom"/>
</dbReference>
<dbReference type="SUPFAM" id="SSF102114">
    <property type="entry name" value="Radical SAM enzymes"/>
    <property type="match status" value="1"/>
</dbReference>
<dbReference type="Gene3D" id="3.20.20.70">
    <property type="entry name" value="Aldolase class I"/>
    <property type="match status" value="1"/>
</dbReference>
<evidence type="ECO:0000259" key="6">
    <source>
        <dbReference type="PROSITE" id="PS51918"/>
    </source>
</evidence>
<dbReference type="PROSITE" id="PS51918">
    <property type="entry name" value="RADICAL_SAM"/>
    <property type="match status" value="1"/>
</dbReference>
<proteinExistence type="predicted"/>
<dbReference type="SFLD" id="SFLDG01067">
    <property type="entry name" value="SPASM/twitch_domain_containing"/>
    <property type="match status" value="1"/>
</dbReference>
<dbReference type="GO" id="GO:0051536">
    <property type="term" value="F:iron-sulfur cluster binding"/>
    <property type="evidence" value="ECO:0007669"/>
    <property type="project" value="UniProtKB-KW"/>
</dbReference>
<dbReference type="GO" id="GO:0046872">
    <property type="term" value="F:metal ion binding"/>
    <property type="evidence" value="ECO:0007669"/>
    <property type="project" value="UniProtKB-KW"/>
</dbReference>
<dbReference type="GO" id="GO:0016491">
    <property type="term" value="F:oxidoreductase activity"/>
    <property type="evidence" value="ECO:0007669"/>
    <property type="project" value="InterPro"/>
</dbReference>
<name>B5YFQ4_THEYD</name>
<dbReference type="InterPro" id="IPR047602">
    <property type="entry name" value="SPASM_CteB-like"/>
</dbReference>
<evidence type="ECO:0000313" key="8">
    <source>
        <dbReference type="Proteomes" id="UP000000718"/>
    </source>
</evidence>
<dbReference type="AlphaFoldDB" id="B5YFQ4"/>
<dbReference type="KEGG" id="tye:THEYE_A1288"/>
<dbReference type="Proteomes" id="UP000000718">
    <property type="component" value="Chromosome"/>
</dbReference>